<gene>
    <name evidence="8 12" type="primary">der</name>
    <name evidence="12" type="ORF">CO173_01080</name>
</gene>
<evidence type="ECO:0000256" key="7">
    <source>
        <dbReference type="ARBA" id="ARBA00032345"/>
    </source>
</evidence>
<proteinExistence type="inferred from homology"/>
<dbReference type="EMBL" id="PFWT01000007">
    <property type="protein sequence ID" value="PJA46801.1"/>
    <property type="molecule type" value="Genomic_DNA"/>
</dbReference>
<dbReference type="PIRSF" id="PIRSF006485">
    <property type="entry name" value="GTP-binding_EngA"/>
    <property type="match status" value="1"/>
</dbReference>
<dbReference type="InterPro" id="IPR031166">
    <property type="entry name" value="G_ENGA"/>
</dbReference>
<evidence type="ECO:0000259" key="11">
    <source>
        <dbReference type="PROSITE" id="PS51712"/>
    </source>
</evidence>
<dbReference type="InterPro" id="IPR032859">
    <property type="entry name" value="KH_dom-like"/>
</dbReference>
<comment type="subunit">
    <text evidence="8">Associates with the 50S ribosomal subunit.</text>
</comment>
<dbReference type="GO" id="GO:0005525">
    <property type="term" value="F:GTP binding"/>
    <property type="evidence" value="ECO:0007669"/>
    <property type="project" value="UniProtKB-UniRule"/>
</dbReference>
<evidence type="ECO:0000256" key="5">
    <source>
        <dbReference type="ARBA" id="ARBA00022741"/>
    </source>
</evidence>
<feature type="binding site" evidence="8">
    <location>
        <begin position="192"/>
        <end position="199"/>
    </location>
    <ligand>
        <name>GTP</name>
        <dbReference type="ChEBI" id="CHEBI:37565"/>
        <label>2</label>
    </ligand>
</feature>
<protein>
    <recommendedName>
        <fullName evidence="2 8">GTPase Der</fullName>
    </recommendedName>
    <alternativeName>
        <fullName evidence="7 8">GTP-binding protein EngA</fullName>
    </alternativeName>
</protein>
<feature type="binding site" evidence="8">
    <location>
        <begin position="61"/>
        <end position="65"/>
    </location>
    <ligand>
        <name>GTP</name>
        <dbReference type="ChEBI" id="CHEBI:37565"/>
        <label>1</label>
    </ligand>
</feature>
<evidence type="ECO:0000256" key="2">
    <source>
        <dbReference type="ARBA" id="ARBA00020953"/>
    </source>
</evidence>
<dbReference type="NCBIfam" id="TIGR00231">
    <property type="entry name" value="small_GTP"/>
    <property type="match status" value="2"/>
</dbReference>
<keyword evidence="6 8" id="KW-0342">GTP-binding</keyword>
<evidence type="ECO:0000313" key="13">
    <source>
        <dbReference type="Proteomes" id="UP000231263"/>
    </source>
</evidence>
<dbReference type="Gene3D" id="3.30.300.20">
    <property type="match status" value="1"/>
</dbReference>
<dbReference type="InterPro" id="IPR015946">
    <property type="entry name" value="KH_dom-like_a/b"/>
</dbReference>
<feature type="binding site" evidence="8">
    <location>
        <begin position="124"/>
        <end position="127"/>
    </location>
    <ligand>
        <name>GTP</name>
        <dbReference type="ChEBI" id="CHEBI:37565"/>
        <label>1</label>
    </ligand>
</feature>
<dbReference type="CDD" id="cd01895">
    <property type="entry name" value="EngA2"/>
    <property type="match status" value="1"/>
</dbReference>
<feature type="binding site" evidence="8">
    <location>
        <begin position="307"/>
        <end position="310"/>
    </location>
    <ligand>
        <name>GTP</name>
        <dbReference type="ChEBI" id="CHEBI:37565"/>
        <label>2</label>
    </ligand>
</feature>
<dbReference type="InterPro" id="IPR006073">
    <property type="entry name" value="GTP-bd"/>
</dbReference>
<name>A0A2M7XG10_9BACT</name>
<comment type="function">
    <text evidence="8 10">GTPase that plays an essential role in the late steps of ribosome biogenesis.</text>
</comment>
<dbReference type="NCBIfam" id="TIGR03594">
    <property type="entry name" value="GTPase_EngA"/>
    <property type="match status" value="1"/>
</dbReference>
<evidence type="ECO:0000256" key="6">
    <source>
        <dbReference type="ARBA" id="ARBA00023134"/>
    </source>
</evidence>
<dbReference type="Pfam" id="PF01926">
    <property type="entry name" value="MMR_HSR1"/>
    <property type="match status" value="2"/>
</dbReference>
<evidence type="ECO:0000256" key="4">
    <source>
        <dbReference type="ARBA" id="ARBA00022737"/>
    </source>
</evidence>
<comment type="caution">
    <text evidence="12">The sequence shown here is derived from an EMBL/GenBank/DDBJ whole genome shotgun (WGS) entry which is preliminary data.</text>
</comment>
<evidence type="ECO:0000256" key="3">
    <source>
        <dbReference type="ARBA" id="ARBA00022517"/>
    </source>
</evidence>
<keyword evidence="5 8" id="KW-0547">Nucleotide-binding</keyword>
<sequence>MKYSDKAPKIVIVGRTNVGKSTLFNRLVEEQKSLVSAIPGTTRDRLEADCIWRAQVIRLVDTGGLDVNRQDEIEKNIELQAKIAIKEADLLLFVVDAQSGLQPEDRELAKLLQKTNKPLIVVANKADNTKLRASVQEPEWYKWSLGTPLALSAKRGVGAGDLLDVIFEKLTEAGTPPVEISEITSTRVAVIGKPNVGKSTLLNSMLGEQRFISADKDHTTREPNDTMINVGGKDYTLIDTAGIRKMARVRASEGKLETSGVDRTLRAVKKADVVLFVIDISKEIKTQDKFLGGELAEAGASVIIIANKWDKIPGKETGTINEYEDYIRALMPMLSYCPIVFTDAVSGKRVSGLFEVIDKVFASRFTQLDGNETRKFISQAILKHKPSKGRGISHPKIKYFVQTGINPPTFKLGLKQSRKDALNISYIRFLKNILREAYDFEGTPIRIHVHAKKKTHTT</sequence>
<dbReference type="PANTHER" id="PTHR43834:SF6">
    <property type="entry name" value="GTPASE DER"/>
    <property type="match status" value="1"/>
</dbReference>
<evidence type="ECO:0000256" key="1">
    <source>
        <dbReference type="ARBA" id="ARBA00008279"/>
    </source>
</evidence>
<dbReference type="GO" id="GO:0042254">
    <property type="term" value="P:ribosome biogenesis"/>
    <property type="evidence" value="ECO:0007669"/>
    <property type="project" value="UniProtKB-KW"/>
</dbReference>
<dbReference type="InterPro" id="IPR005225">
    <property type="entry name" value="Small_GTP-bd"/>
</dbReference>
<dbReference type="PRINTS" id="PR00326">
    <property type="entry name" value="GTP1OBG"/>
</dbReference>
<dbReference type="SUPFAM" id="SSF52540">
    <property type="entry name" value="P-loop containing nucleoside triphosphate hydrolases"/>
    <property type="match status" value="2"/>
</dbReference>
<dbReference type="AlphaFoldDB" id="A0A2M7XG10"/>
<evidence type="ECO:0000313" key="12">
    <source>
        <dbReference type="EMBL" id="PJA46801.1"/>
    </source>
</evidence>
<dbReference type="InterPro" id="IPR027417">
    <property type="entry name" value="P-loop_NTPase"/>
</dbReference>
<evidence type="ECO:0000256" key="9">
    <source>
        <dbReference type="PROSITE-ProRule" id="PRU01049"/>
    </source>
</evidence>
<feature type="domain" description="EngA-type G" evidence="11">
    <location>
        <begin position="8"/>
        <end position="174"/>
    </location>
</feature>
<dbReference type="InterPro" id="IPR016484">
    <property type="entry name" value="GTPase_Der"/>
</dbReference>
<dbReference type="PANTHER" id="PTHR43834">
    <property type="entry name" value="GTPASE DER"/>
    <property type="match status" value="1"/>
</dbReference>
<dbReference type="Proteomes" id="UP000231263">
    <property type="component" value="Unassembled WGS sequence"/>
</dbReference>
<dbReference type="Gene3D" id="3.40.50.300">
    <property type="entry name" value="P-loop containing nucleotide triphosphate hydrolases"/>
    <property type="match status" value="2"/>
</dbReference>
<keyword evidence="3 8" id="KW-0690">Ribosome biogenesis</keyword>
<dbReference type="Pfam" id="PF14714">
    <property type="entry name" value="KH_dom-like"/>
    <property type="match status" value="1"/>
</dbReference>
<accession>A0A2M7XG10</accession>
<dbReference type="HAMAP" id="MF_00195">
    <property type="entry name" value="GTPase_Der"/>
    <property type="match status" value="1"/>
</dbReference>
<comment type="similarity">
    <text evidence="1 8 9 10">Belongs to the TRAFAC class TrmE-Era-EngA-EngB-Septin-like GTPase superfamily. EngA (Der) GTPase family.</text>
</comment>
<evidence type="ECO:0000256" key="8">
    <source>
        <dbReference type="HAMAP-Rule" id="MF_00195"/>
    </source>
</evidence>
<dbReference type="PROSITE" id="PS51712">
    <property type="entry name" value="G_ENGA"/>
    <property type="match status" value="1"/>
</dbReference>
<dbReference type="GO" id="GO:0043022">
    <property type="term" value="F:ribosome binding"/>
    <property type="evidence" value="ECO:0007669"/>
    <property type="project" value="TreeGrafter"/>
</dbReference>
<evidence type="ECO:0000256" key="10">
    <source>
        <dbReference type="RuleBase" id="RU004481"/>
    </source>
</evidence>
<feature type="binding site" evidence="8">
    <location>
        <begin position="239"/>
        <end position="243"/>
    </location>
    <ligand>
        <name>GTP</name>
        <dbReference type="ChEBI" id="CHEBI:37565"/>
        <label>2</label>
    </ligand>
</feature>
<keyword evidence="4 10" id="KW-0677">Repeat</keyword>
<reference evidence="13" key="1">
    <citation type="submission" date="2017-09" db="EMBL/GenBank/DDBJ databases">
        <title>Depth-based differentiation of microbial function through sediment-hosted aquifers and enrichment of novel symbionts in the deep terrestrial subsurface.</title>
        <authorList>
            <person name="Probst A.J."/>
            <person name="Ladd B."/>
            <person name="Jarett J.K."/>
            <person name="Geller-Mcgrath D.E."/>
            <person name="Sieber C.M.K."/>
            <person name="Emerson J.B."/>
            <person name="Anantharaman K."/>
            <person name="Thomas B.C."/>
            <person name="Malmstrom R."/>
            <person name="Stieglmeier M."/>
            <person name="Klingl A."/>
            <person name="Woyke T."/>
            <person name="Ryan C.M."/>
            <person name="Banfield J.F."/>
        </authorList>
    </citation>
    <scope>NUCLEOTIDE SEQUENCE [LARGE SCALE GENOMIC DNA]</scope>
</reference>
<organism evidence="12 13">
    <name type="scientific">Candidatus Uhrbacteria bacterium CG_4_9_14_3_um_filter_41_35</name>
    <dbReference type="NCBI Taxonomy" id="1975034"/>
    <lineage>
        <taxon>Bacteria</taxon>
        <taxon>Candidatus Uhriibacteriota</taxon>
    </lineage>
</organism>
<dbReference type="CDD" id="cd01894">
    <property type="entry name" value="EngA1"/>
    <property type="match status" value="1"/>
</dbReference>
<feature type="binding site" evidence="8">
    <location>
        <begin position="14"/>
        <end position="21"/>
    </location>
    <ligand>
        <name>GTP</name>
        <dbReference type="ChEBI" id="CHEBI:37565"/>
        <label>1</label>
    </ligand>
</feature>